<dbReference type="InterPro" id="IPR003598">
    <property type="entry name" value="Ig_sub2"/>
</dbReference>
<feature type="signal peptide" evidence="3">
    <location>
        <begin position="1"/>
        <end position="18"/>
    </location>
</feature>
<organism evidence="5 6">
    <name type="scientific">Hermetia illucens</name>
    <name type="common">Black soldier fly</name>
    <dbReference type="NCBI Taxonomy" id="343691"/>
    <lineage>
        <taxon>Eukaryota</taxon>
        <taxon>Metazoa</taxon>
        <taxon>Ecdysozoa</taxon>
        <taxon>Arthropoda</taxon>
        <taxon>Hexapoda</taxon>
        <taxon>Insecta</taxon>
        <taxon>Pterygota</taxon>
        <taxon>Neoptera</taxon>
        <taxon>Endopterygota</taxon>
        <taxon>Diptera</taxon>
        <taxon>Brachycera</taxon>
        <taxon>Stratiomyomorpha</taxon>
        <taxon>Stratiomyidae</taxon>
        <taxon>Hermetiinae</taxon>
        <taxon>Hermetia</taxon>
    </lineage>
</organism>
<feature type="transmembrane region" description="Helical" evidence="2">
    <location>
        <begin position="503"/>
        <end position="525"/>
    </location>
</feature>
<dbReference type="OMA" id="NAVMWYK"/>
<dbReference type="Gene3D" id="2.60.40.10">
    <property type="entry name" value="Immunoglobulins"/>
    <property type="match status" value="3"/>
</dbReference>
<dbReference type="EMBL" id="LR899012">
    <property type="protein sequence ID" value="CAD7089241.1"/>
    <property type="molecule type" value="Genomic_DNA"/>
</dbReference>
<dbReference type="InterPro" id="IPR050958">
    <property type="entry name" value="Cell_Adh-Cytoskel_Orgn"/>
</dbReference>
<dbReference type="FunCoup" id="A0A7R8UZ25">
    <property type="interactions" value="8"/>
</dbReference>
<proteinExistence type="predicted"/>
<keyword evidence="6" id="KW-1185">Reference proteome</keyword>
<gene>
    <name evidence="5" type="ORF">HERILL_LOCUS11809</name>
</gene>
<dbReference type="AlphaFoldDB" id="A0A7R8UZ25"/>
<dbReference type="InterPro" id="IPR013098">
    <property type="entry name" value="Ig_I-set"/>
</dbReference>
<evidence type="ECO:0000256" key="2">
    <source>
        <dbReference type="SAM" id="Phobius"/>
    </source>
</evidence>
<feature type="domain" description="Ig-like" evidence="4">
    <location>
        <begin position="267"/>
        <end position="368"/>
    </location>
</feature>
<dbReference type="GO" id="GO:0050808">
    <property type="term" value="P:synapse organization"/>
    <property type="evidence" value="ECO:0007669"/>
    <property type="project" value="TreeGrafter"/>
</dbReference>
<protein>
    <recommendedName>
        <fullName evidence="4">Ig-like domain-containing protein</fullName>
    </recommendedName>
</protein>
<dbReference type="GO" id="GO:0043025">
    <property type="term" value="C:neuronal cell body"/>
    <property type="evidence" value="ECO:0007669"/>
    <property type="project" value="TreeGrafter"/>
</dbReference>
<accession>A0A7R8UZ25</accession>
<dbReference type="PROSITE" id="PS50835">
    <property type="entry name" value="IG_LIKE"/>
    <property type="match status" value="3"/>
</dbReference>
<dbReference type="SUPFAM" id="SSF48726">
    <property type="entry name" value="Immunoglobulin"/>
    <property type="match status" value="3"/>
</dbReference>
<evidence type="ECO:0000259" key="4">
    <source>
        <dbReference type="PROSITE" id="PS50835"/>
    </source>
</evidence>
<name>A0A7R8UZ25_HERIL</name>
<keyword evidence="2" id="KW-1133">Transmembrane helix</keyword>
<dbReference type="InterPro" id="IPR003599">
    <property type="entry name" value="Ig_sub"/>
</dbReference>
<dbReference type="PANTHER" id="PTHR45080:SF38">
    <property type="entry name" value="FI23916P1-RELATED"/>
    <property type="match status" value="1"/>
</dbReference>
<evidence type="ECO:0000256" key="1">
    <source>
        <dbReference type="ARBA" id="ARBA00023319"/>
    </source>
</evidence>
<dbReference type="SMART" id="SM00409">
    <property type="entry name" value="IG"/>
    <property type="match status" value="3"/>
</dbReference>
<reference evidence="5 6" key="1">
    <citation type="submission" date="2020-11" db="EMBL/GenBank/DDBJ databases">
        <authorList>
            <person name="Wallbank WR R."/>
            <person name="Pardo Diaz C."/>
            <person name="Kozak K."/>
            <person name="Martin S."/>
            <person name="Jiggins C."/>
            <person name="Moest M."/>
            <person name="Warren A I."/>
            <person name="Generalovic N T."/>
            <person name="Byers J.R.P. K."/>
            <person name="Montejo-Kovacevich G."/>
            <person name="Yen C E."/>
        </authorList>
    </citation>
    <scope>NUCLEOTIDE SEQUENCE [LARGE SCALE GENOMIC DNA]</scope>
</reference>
<sequence>MEYLKLLLLLLVAGIVSSAKIRPTQATADADDYDPYDDGEYPSDDDYLYGDDDDPVLTDDKPTALSDFADLLPPYFDVSPMQKTVVVGETVTLPCNAKNLKDNNIIMWQNQTQSLTQGRIVLTHRSRISLGKNFELQISKADQYDSGPYSCVILPQGLELVHYLRVVEADLYITSGDKDLTNGDIVVKEGVQLEFRCSKPGGDNTEIKWSRNGERVTSGLNGIQVQNGSIIIPKVDHHHHGLYQCIADNGEETPPHAWVDLTVMYKPIIGIKRHYVNAAIGDTAELYCTYHANDAKEMTDNSASINWSKERTLLKNNENKYEIRNNENMEAYKVNHTVLFVKKIDSSDFGEYECIVRNKLGSDTGKVHLIQEPEPAHFENKTIEGRRATIQWLTKSKQLLSEAVLDYRIHGSERWMTETISTPQHQGSGSWKLQHQVELTPGTWHVRIKTRNIAGWSKFSKDETLVIEDSQGDKVQNTRIPNDQLQAASIGGGNGSATKTTSFVALGYSITSLLVISTLVPWFGLC</sequence>
<evidence type="ECO:0000313" key="6">
    <source>
        <dbReference type="Proteomes" id="UP000594454"/>
    </source>
</evidence>
<evidence type="ECO:0000313" key="5">
    <source>
        <dbReference type="EMBL" id="CAD7089241.1"/>
    </source>
</evidence>
<evidence type="ECO:0000256" key="3">
    <source>
        <dbReference type="SAM" id="SignalP"/>
    </source>
</evidence>
<dbReference type="InterPro" id="IPR013783">
    <property type="entry name" value="Ig-like_fold"/>
</dbReference>
<dbReference type="Pfam" id="PF13927">
    <property type="entry name" value="Ig_3"/>
    <property type="match status" value="2"/>
</dbReference>
<dbReference type="Proteomes" id="UP000594454">
    <property type="component" value="Chromosome 4"/>
</dbReference>
<dbReference type="InterPro" id="IPR007110">
    <property type="entry name" value="Ig-like_dom"/>
</dbReference>
<dbReference type="OrthoDB" id="6159398at2759"/>
<dbReference type="GO" id="GO:0008046">
    <property type="term" value="F:axon guidance receptor activity"/>
    <property type="evidence" value="ECO:0007669"/>
    <property type="project" value="TreeGrafter"/>
</dbReference>
<dbReference type="GO" id="GO:0005886">
    <property type="term" value="C:plasma membrane"/>
    <property type="evidence" value="ECO:0007669"/>
    <property type="project" value="TreeGrafter"/>
</dbReference>
<keyword evidence="3" id="KW-0732">Signal</keyword>
<keyword evidence="1" id="KW-0393">Immunoglobulin domain</keyword>
<dbReference type="InParanoid" id="A0A7R8UZ25"/>
<dbReference type="GO" id="GO:0007156">
    <property type="term" value="P:homophilic cell adhesion via plasma membrane adhesion molecules"/>
    <property type="evidence" value="ECO:0007669"/>
    <property type="project" value="TreeGrafter"/>
</dbReference>
<keyword evidence="2" id="KW-0812">Transmembrane</keyword>
<feature type="domain" description="Ig-like" evidence="4">
    <location>
        <begin position="74"/>
        <end position="153"/>
    </location>
</feature>
<keyword evidence="2" id="KW-0472">Membrane</keyword>
<dbReference type="PANTHER" id="PTHR45080">
    <property type="entry name" value="CONTACTIN 5"/>
    <property type="match status" value="1"/>
</dbReference>
<dbReference type="Pfam" id="PF07679">
    <property type="entry name" value="I-set"/>
    <property type="match status" value="1"/>
</dbReference>
<feature type="chain" id="PRO_5031275689" description="Ig-like domain-containing protein" evidence="3">
    <location>
        <begin position="19"/>
        <end position="526"/>
    </location>
</feature>
<dbReference type="SMART" id="SM00408">
    <property type="entry name" value="IGc2"/>
    <property type="match status" value="3"/>
</dbReference>
<dbReference type="GO" id="GO:0030424">
    <property type="term" value="C:axon"/>
    <property type="evidence" value="ECO:0007669"/>
    <property type="project" value="TreeGrafter"/>
</dbReference>
<feature type="domain" description="Ig-like" evidence="4">
    <location>
        <begin position="155"/>
        <end position="262"/>
    </location>
</feature>
<dbReference type="InterPro" id="IPR036179">
    <property type="entry name" value="Ig-like_dom_sf"/>
</dbReference>